<evidence type="ECO:0000259" key="5">
    <source>
        <dbReference type="PROSITE" id="PS50931"/>
    </source>
</evidence>
<keyword evidence="7" id="KW-1185">Reference proteome</keyword>
<dbReference type="InterPro" id="IPR036390">
    <property type="entry name" value="WH_DNA-bd_sf"/>
</dbReference>
<evidence type="ECO:0000256" key="4">
    <source>
        <dbReference type="ARBA" id="ARBA00023163"/>
    </source>
</evidence>
<organism evidence="6 7">
    <name type="scientific">Parolsenella catena</name>
    <dbReference type="NCBI Taxonomy" id="2003188"/>
    <lineage>
        <taxon>Bacteria</taxon>
        <taxon>Bacillati</taxon>
        <taxon>Actinomycetota</taxon>
        <taxon>Coriobacteriia</taxon>
        <taxon>Coriobacteriales</taxon>
        <taxon>Atopobiaceae</taxon>
        <taxon>Parolsenella</taxon>
    </lineage>
</organism>
<dbReference type="Pfam" id="PF03466">
    <property type="entry name" value="LysR_substrate"/>
    <property type="match status" value="1"/>
</dbReference>
<dbReference type="GO" id="GO:0003700">
    <property type="term" value="F:DNA-binding transcription factor activity"/>
    <property type="evidence" value="ECO:0007669"/>
    <property type="project" value="InterPro"/>
</dbReference>
<keyword evidence="4" id="KW-0804">Transcription</keyword>
<gene>
    <name evidence="6" type="primary">lysR_3</name>
    <name evidence="6" type="ORF">Pcatena_10420</name>
</gene>
<keyword evidence="3" id="KW-0238">DNA-binding</keyword>
<dbReference type="KEGG" id="pcat:Pcatena_10420"/>
<accession>A0A3G9KAV0</accession>
<protein>
    <submittedName>
        <fullName evidence="6">LysR family transcriptional regulator</fullName>
    </submittedName>
</protein>
<evidence type="ECO:0000313" key="7">
    <source>
        <dbReference type="Proteomes" id="UP000273154"/>
    </source>
</evidence>
<reference evidence="7" key="1">
    <citation type="submission" date="2018-11" db="EMBL/GenBank/DDBJ databases">
        <title>Comparative genomics of Parolsenella catena and Libanicoccus massiliensis: Reclassification of Libanicoccus massiliensis as Parolsenella massiliensis comb. nov.</title>
        <authorList>
            <person name="Sakamoto M."/>
            <person name="Ikeyama N."/>
            <person name="Murakami T."/>
            <person name="Mori H."/>
            <person name="Yuki M."/>
            <person name="Ohkuma M."/>
        </authorList>
    </citation>
    <scope>NUCLEOTIDE SEQUENCE [LARGE SCALE GENOMIC DNA]</scope>
    <source>
        <strain evidence="7">JCM 31932</strain>
    </source>
</reference>
<dbReference type="Proteomes" id="UP000273154">
    <property type="component" value="Chromosome"/>
</dbReference>
<dbReference type="Gene3D" id="3.40.190.290">
    <property type="match status" value="1"/>
</dbReference>
<comment type="similarity">
    <text evidence="1">Belongs to the LysR transcriptional regulatory family.</text>
</comment>
<evidence type="ECO:0000256" key="3">
    <source>
        <dbReference type="ARBA" id="ARBA00023125"/>
    </source>
</evidence>
<dbReference type="FunFam" id="1.10.10.10:FF:000001">
    <property type="entry name" value="LysR family transcriptional regulator"/>
    <property type="match status" value="1"/>
</dbReference>
<dbReference type="PROSITE" id="PS50931">
    <property type="entry name" value="HTH_LYSR"/>
    <property type="match status" value="1"/>
</dbReference>
<dbReference type="GeneID" id="88849174"/>
<name>A0A3G9KAV0_9ACTN</name>
<dbReference type="SUPFAM" id="SSF53850">
    <property type="entry name" value="Periplasmic binding protein-like II"/>
    <property type="match status" value="1"/>
</dbReference>
<dbReference type="Pfam" id="PF00126">
    <property type="entry name" value="HTH_1"/>
    <property type="match status" value="1"/>
</dbReference>
<proteinExistence type="inferred from homology"/>
<dbReference type="PANTHER" id="PTHR30346">
    <property type="entry name" value="TRANSCRIPTIONAL DUAL REGULATOR HCAR-RELATED"/>
    <property type="match status" value="1"/>
</dbReference>
<dbReference type="InterPro" id="IPR000847">
    <property type="entry name" value="LysR_HTH_N"/>
</dbReference>
<dbReference type="PANTHER" id="PTHR30346:SF0">
    <property type="entry name" value="HCA OPERON TRANSCRIPTIONAL ACTIVATOR HCAR"/>
    <property type="match status" value="1"/>
</dbReference>
<dbReference type="GO" id="GO:0032993">
    <property type="term" value="C:protein-DNA complex"/>
    <property type="evidence" value="ECO:0007669"/>
    <property type="project" value="TreeGrafter"/>
</dbReference>
<feature type="domain" description="HTH lysR-type" evidence="5">
    <location>
        <begin position="1"/>
        <end position="58"/>
    </location>
</feature>
<evidence type="ECO:0000256" key="1">
    <source>
        <dbReference type="ARBA" id="ARBA00009437"/>
    </source>
</evidence>
<dbReference type="OrthoDB" id="3176554at2"/>
<sequence length="307" mass="34564">MTLTQLRYVAKVAECGSITEAARQLYISQPSLSSAVRELEAELGIVIFNRSARGISLTPDGSEFLSYARQILEQTELVEQRYAHARPSKRLFAISSQHYAFVVNAFVRLLESVEADEYEMTLRESRTYEIIEDVAGYRSELGVLYLSSFNEKVLRKLMRENHLSYTPLFDARPHVFVSTSHPLAGAESVTLAQLDAYPYLCYEQGTHNSLYFSEELLPFESHRKTIVLTDRATLFNLLRGVNGYTISSGVLNSDLNGDDIASVPLETDETMQLGYLTNDRARLSPMAARYLEELRSLVASEGYDVLG</sequence>
<dbReference type="Gene3D" id="1.10.10.10">
    <property type="entry name" value="Winged helix-like DNA-binding domain superfamily/Winged helix DNA-binding domain"/>
    <property type="match status" value="1"/>
</dbReference>
<dbReference type="SUPFAM" id="SSF46785">
    <property type="entry name" value="Winged helix' DNA-binding domain"/>
    <property type="match status" value="1"/>
</dbReference>
<dbReference type="InterPro" id="IPR036388">
    <property type="entry name" value="WH-like_DNA-bd_sf"/>
</dbReference>
<dbReference type="InterPro" id="IPR005119">
    <property type="entry name" value="LysR_subst-bd"/>
</dbReference>
<dbReference type="GO" id="GO:0003677">
    <property type="term" value="F:DNA binding"/>
    <property type="evidence" value="ECO:0007669"/>
    <property type="project" value="UniProtKB-KW"/>
</dbReference>
<keyword evidence="2" id="KW-0805">Transcription regulation</keyword>
<evidence type="ECO:0000256" key="2">
    <source>
        <dbReference type="ARBA" id="ARBA00023015"/>
    </source>
</evidence>
<dbReference type="RefSeq" id="WP_126422297.1">
    <property type="nucleotide sequence ID" value="NZ_AP019367.1"/>
</dbReference>
<dbReference type="EMBL" id="AP019367">
    <property type="protein sequence ID" value="BBH50455.1"/>
    <property type="molecule type" value="Genomic_DNA"/>
</dbReference>
<dbReference type="PRINTS" id="PR00039">
    <property type="entry name" value="HTHLYSR"/>
</dbReference>
<evidence type="ECO:0000313" key="6">
    <source>
        <dbReference type="EMBL" id="BBH50455.1"/>
    </source>
</evidence>
<dbReference type="AlphaFoldDB" id="A0A3G9KAV0"/>